<keyword evidence="6" id="KW-1185">Reference proteome</keyword>
<proteinExistence type="inferred from homology"/>
<dbReference type="PROSITE" id="PS00122">
    <property type="entry name" value="CARBOXYLESTERASE_B_1"/>
    <property type="match status" value="1"/>
</dbReference>
<dbReference type="AlphaFoldDB" id="A0A150G7B7"/>
<dbReference type="PROSITE" id="PS00941">
    <property type="entry name" value="CARBOXYLESTERASE_B_2"/>
    <property type="match status" value="1"/>
</dbReference>
<dbReference type="STRING" id="33097.A0A150G7B7"/>
<dbReference type="Pfam" id="PF00135">
    <property type="entry name" value="COesterase"/>
    <property type="match status" value="1"/>
</dbReference>
<protein>
    <recommendedName>
        <fullName evidence="3">Carboxylic ester hydrolase</fullName>
        <ecNumber evidence="3">3.1.1.-</ecNumber>
    </recommendedName>
</protein>
<dbReference type="SUPFAM" id="SSF53474">
    <property type="entry name" value="alpha/beta-Hydrolases"/>
    <property type="match status" value="1"/>
</dbReference>
<dbReference type="Proteomes" id="UP000075714">
    <property type="component" value="Unassembled WGS sequence"/>
</dbReference>
<dbReference type="OrthoDB" id="2012139at2759"/>
<feature type="domain" description="Carboxylesterase type B" evidence="4">
    <location>
        <begin position="6"/>
        <end position="450"/>
    </location>
</feature>
<dbReference type="PANTHER" id="PTHR43918">
    <property type="entry name" value="ACETYLCHOLINESTERASE"/>
    <property type="match status" value="1"/>
</dbReference>
<dbReference type="EC" id="3.1.1.-" evidence="3"/>
<evidence type="ECO:0000256" key="2">
    <source>
        <dbReference type="ARBA" id="ARBA00022801"/>
    </source>
</evidence>
<evidence type="ECO:0000256" key="3">
    <source>
        <dbReference type="RuleBase" id="RU361235"/>
    </source>
</evidence>
<dbReference type="InterPro" id="IPR002018">
    <property type="entry name" value="CarbesteraseB"/>
</dbReference>
<dbReference type="InterPro" id="IPR029058">
    <property type="entry name" value="AB_hydrolase_fold"/>
</dbReference>
<dbReference type="EMBL" id="LSYV01000052">
    <property type="protein sequence ID" value="KXZ45734.1"/>
    <property type="molecule type" value="Genomic_DNA"/>
</dbReference>
<keyword evidence="2 3" id="KW-0378">Hydrolase</keyword>
<reference evidence="6" key="1">
    <citation type="journal article" date="2016" name="Nat. Commun.">
        <title>The Gonium pectorale genome demonstrates co-option of cell cycle regulation during the evolution of multicellularity.</title>
        <authorList>
            <person name="Hanschen E.R."/>
            <person name="Marriage T.N."/>
            <person name="Ferris P.J."/>
            <person name="Hamaji T."/>
            <person name="Toyoda A."/>
            <person name="Fujiyama A."/>
            <person name="Neme R."/>
            <person name="Noguchi H."/>
            <person name="Minakuchi Y."/>
            <person name="Suzuki M."/>
            <person name="Kawai-Toyooka H."/>
            <person name="Smith D.R."/>
            <person name="Sparks H."/>
            <person name="Anderson J."/>
            <person name="Bakaric R."/>
            <person name="Luria V."/>
            <person name="Karger A."/>
            <person name="Kirschner M.W."/>
            <person name="Durand P.M."/>
            <person name="Michod R.E."/>
            <person name="Nozaki H."/>
            <person name="Olson B.J."/>
        </authorList>
    </citation>
    <scope>NUCLEOTIDE SEQUENCE [LARGE SCALE GENOMIC DNA]</scope>
    <source>
        <strain evidence="6">NIES-2863</strain>
    </source>
</reference>
<accession>A0A150G7B7</accession>
<dbReference type="InterPro" id="IPR019819">
    <property type="entry name" value="Carboxylesterase_B_CS"/>
</dbReference>
<name>A0A150G7B7_GONPE</name>
<dbReference type="InterPro" id="IPR050654">
    <property type="entry name" value="AChE-related_enzymes"/>
</dbReference>
<comment type="similarity">
    <text evidence="1 3">Belongs to the type-B carboxylesterase/lipase family.</text>
</comment>
<dbReference type="PANTHER" id="PTHR43918:SF4">
    <property type="entry name" value="CARBOXYLIC ESTER HYDROLASE"/>
    <property type="match status" value="1"/>
</dbReference>
<evidence type="ECO:0000313" key="5">
    <source>
        <dbReference type="EMBL" id="KXZ45734.1"/>
    </source>
</evidence>
<dbReference type="ESTHER" id="gonpe-a0a150g7b7">
    <property type="family name" value="Carb_B_Root"/>
</dbReference>
<sequence>MCMQPDAENTSEDCLFLNIWTPTTNTSARLPVRVFIHGGAYYTGSGSDIYHGGCQIANDSNVVAVTINYRLGVLGFLALPGLEDSTAGGTTGTWGLLDQRMALRWIQDNIRAFGGDPAKVMITGESAGAFSVLLHTMMPGGQATGSSKSLFYAAAPVSGSLDVFSVDFLKDAYNKGRVVAEAVGCAATLTMAQRRDCLLRAPASKIISAQSAVQPYAHVLPAIDGKQLPKHPLRLMQEGAMNKVPMLFGLMKNEGIQFAVDHTGGNFAINQTEMLAALKKEVFVPSAFVTRLYSQYNDQYYGSWFAALTVAITEGTFWCPTYRAARQFARHSSSLTRLYIMSAARPMSGCIYNAIFGQEAGGLAEAELADAFHSYDIPVSFMVPHLAPGACGWTEPEFELSSFLSGILSNFAANRTPLPPRSTSLNRTLVRGVSWPAWSSTNQQVLMLDWGKPSFEPANTLLGSACKLWDDILEYNIKRGSNY</sequence>
<dbReference type="GO" id="GO:0052689">
    <property type="term" value="F:carboxylic ester hydrolase activity"/>
    <property type="evidence" value="ECO:0007669"/>
    <property type="project" value="TreeGrafter"/>
</dbReference>
<dbReference type="Gene3D" id="3.40.50.1820">
    <property type="entry name" value="alpha/beta hydrolase"/>
    <property type="match status" value="1"/>
</dbReference>
<evidence type="ECO:0000313" key="6">
    <source>
        <dbReference type="Proteomes" id="UP000075714"/>
    </source>
</evidence>
<dbReference type="InterPro" id="IPR019826">
    <property type="entry name" value="Carboxylesterase_B_AS"/>
</dbReference>
<gene>
    <name evidence="5" type="ORF">GPECTOR_51g720</name>
</gene>
<evidence type="ECO:0000259" key="4">
    <source>
        <dbReference type="Pfam" id="PF00135"/>
    </source>
</evidence>
<evidence type="ECO:0000256" key="1">
    <source>
        <dbReference type="ARBA" id="ARBA00005964"/>
    </source>
</evidence>
<comment type="caution">
    <text evidence="5">The sequence shown here is derived from an EMBL/GenBank/DDBJ whole genome shotgun (WGS) entry which is preliminary data.</text>
</comment>
<organism evidence="5 6">
    <name type="scientific">Gonium pectorale</name>
    <name type="common">Green alga</name>
    <dbReference type="NCBI Taxonomy" id="33097"/>
    <lineage>
        <taxon>Eukaryota</taxon>
        <taxon>Viridiplantae</taxon>
        <taxon>Chlorophyta</taxon>
        <taxon>core chlorophytes</taxon>
        <taxon>Chlorophyceae</taxon>
        <taxon>CS clade</taxon>
        <taxon>Chlamydomonadales</taxon>
        <taxon>Volvocaceae</taxon>
        <taxon>Gonium</taxon>
    </lineage>
</organism>